<keyword evidence="3" id="KW-1185">Reference proteome</keyword>
<dbReference type="EMBL" id="CP036263">
    <property type="protein sequence ID" value="QDS97122.1"/>
    <property type="molecule type" value="Genomic_DNA"/>
</dbReference>
<protein>
    <submittedName>
        <fullName evidence="2">Uncharacterized protein</fullName>
    </submittedName>
</protein>
<evidence type="ECO:0000256" key="1">
    <source>
        <dbReference type="SAM" id="MobiDB-lite"/>
    </source>
</evidence>
<dbReference type="KEGG" id="amob:HG15A2_03820"/>
<dbReference type="AlphaFoldDB" id="A0A517MQH3"/>
<evidence type="ECO:0000313" key="2">
    <source>
        <dbReference type="EMBL" id="QDS97122.1"/>
    </source>
</evidence>
<organism evidence="2 3">
    <name type="scientific">Adhaeretor mobilis</name>
    <dbReference type="NCBI Taxonomy" id="1930276"/>
    <lineage>
        <taxon>Bacteria</taxon>
        <taxon>Pseudomonadati</taxon>
        <taxon>Planctomycetota</taxon>
        <taxon>Planctomycetia</taxon>
        <taxon>Pirellulales</taxon>
        <taxon>Lacipirellulaceae</taxon>
        <taxon>Adhaeretor</taxon>
    </lineage>
</organism>
<evidence type="ECO:0000313" key="3">
    <source>
        <dbReference type="Proteomes" id="UP000319852"/>
    </source>
</evidence>
<feature type="region of interest" description="Disordered" evidence="1">
    <location>
        <begin position="1"/>
        <end position="27"/>
    </location>
</feature>
<sequence length="84" mass="9289">MQNRLASCAPHTDTYPSNPGERATPPTDEVSVLSTIYWGRRPDFAFVLRAIGPLNQNVAWQAVVAWPGNLLFRNDLHALDSLNG</sequence>
<name>A0A517MQH3_9BACT</name>
<dbReference type="Proteomes" id="UP000319852">
    <property type="component" value="Chromosome"/>
</dbReference>
<reference evidence="2 3" key="1">
    <citation type="submission" date="2019-02" db="EMBL/GenBank/DDBJ databases">
        <title>Deep-cultivation of Planctomycetes and their phenomic and genomic characterization uncovers novel biology.</title>
        <authorList>
            <person name="Wiegand S."/>
            <person name="Jogler M."/>
            <person name="Boedeker C."/>
            <person name="Pinto D."/>
            <person name="Vollmers J."/>
            <person name="Rivas-Marin E."/>
            <person name="Kohn T."/>
            <person name="Peeters S.H."/>
            <person name="Heuer A."/>
            <person name="Rast P."/>
            <person name="Oberbeckmann S."/>
            <person name="Bunk B."/>
            <person name="Jeske O."/>
            <person name="Meyerdierks A."/>
            <person name="Storesund J.E."/>
            <person name="Kallscheuer N."/>
            <person name="Luecker S."/>
            <person name="Lage O.M."/>
            <person name="Pohl T."/>
            <person name="Merkel B.J."/>
            <person name="Hornburger P."/>
            <person name="Mueller R.-W."/>
            <person name="Bruemmer F."/>
            <person name="Labrenz M."/>
            <person name="Spormann A.M."/>
            <person name="Op den Camp H."/>
            <person name="Overmann J."/>
            <person name="Amann R."/>
            <person name="Jetten M.S.M."/>
            <person name="Mascher T."/>
            <person name="Medema M.H."/>
            <person name="Devos D.P."/>
            <person name="Kaster A.-K."/>
            <person name="Ovreas L."/>
            <person name="Rohde M."/>
            <person name="Galperin M.Y."/>
            <person name="Jogler C."/>
        </authorList>
    </citation>
    <scope>NUCLEOTIDE SEQUENCE [LARGE SCALE GENOMIC DNA]</scope>
    <source>
        <strain evidence="2 3">HG15A2</strain>
    </source>
</reference>
<gene>
    <name evidence="2" type="ORF">HG15A2_03820</name>
</gene>
<accession>A0A517MQH3</accession>
<proteinExistence type="predicted"/>